<dbReference type="CDD" id="cd06127">
    <property type="entry name" value="DEDDh"/>
    <property type="match status" value="1"/>
</dbReference>
<dbReference type="GO" id="GO:0004527">
    <property type="term" value="F:exonuclease activity"/>
    <property type="evidence" value="ECO:0007669"/>
    <property type="project" value="UniProtKB-KW"/>
</dbReference>
<keyword evidence="5" id="KW-0378">Hydrolase</keyword>
<dbReference type="EC" id="2.7.7.7" evidence="1"/>
<protein>
    <recommendedName>
        <fullName evidence="1">DNA-directed DNA polymerase</fullName>
        <ecNumber evidence="1">2.7.7.7</ecNumber>
    </recommendedName>
</protein>
<dbReference type="RefSeq" id="WP_220116945.1">
    <property type="nucleotide sequence ID" value="NZ_JAHZUY010000011.1"/>
</dbReference>
<dbReference type="Pfam" id="PF00929">
    <property type="entry name" value="RNase_T"/>
    <property type="match status" value="1"/>
</dbReference>
<dbReference type="EMBL" id="JAHZUY010000011">
    <property type="protein sequence ID" value="MBW8269188.1"/>
    <property type="molecule type" value="Genomic_DNA"/>
</dbReference>
<dbReference type="InterPro" id="IPR012337">
    <property type="entry name" value="RNaseH-like_sf"/>
</dbReference>
<organism evidence="5 6">
    <name type="scientific">Caldovatus aquaticus</name>
    <dbReference type="NCBI Taxonomy" id="2865671"/>
    <lineage>
        <taxon>Bacteria</taxon>
        <taxon>Pseudomonadati</taxon>
        <taxon>Pseudomonadota</taxon>
        <taxon>Alphaproteobacteria</taxon>
        <taxon>Acetobacterales</taxon>
        <taxon>Roseomonadaceae</taxon>
        <taxon>Caldovatus</taxon>
    </lineage>
</organism>
<comment type="catalytic activity">
    <reaction evidence="3">
        <text>DNA(n) + a 2'-deoxyribonucleoside 5'-triphosphate = DNA(n+1) + diphosphate</text>
        <dbReference type="Rhea" id="RHEA:22508"/>
        <dbReference type="Rhea" id="RHEA-COMP:17339"/>
        <dbReference type="Rhea" id="RHEA-COMP:17340"/>
        <dbReference type="ChEBI" id="CHEBI:33019"/>
        <dbReference type="ChEBI" id="CHEBI:61560"/>
        <dbReference type="ChEBI" id="CHEBI:173112"/>
        <dbReference type="EC" id="2.7.7.7"/>
    </reaction>
</comment>
<dbReference type="InterPro" id="IPR006054">
    <property type="entry name" value="DnaQ"/>
</dbReference>
<dbReference type="PANTHER" id="PTHR30231:SF41">
    <property type="entry name" value="DNA POLYMERASE III SUBUNIT EPSILON"/>
    <property type="match status" value="1"/>
</dbReference>
<dbReference type="InterPro" id="IPR036397">
    <property type="entry name" value="RNaseH_sf"/>
</dbReference>
<comment type="caution">
    <text evidence="5">The sequence shown here is derived from an EMBL/GenBank/DDBJ whole genome shotgun (WGS) entry which is preliminary data.</text>
</comment>
<dbReference type="InterPro" id="IPR013520">
    <property type="entry name" value="Ribonucl_H"/>
</dbReference>
<dbReference type="SUPFAM" id="SSF53098">
    <property type="entry name" value="Ribonuclease H-like"/>
    <property type="match status" value="1"/>
</dbReference>
<evidence type="ECO:0000256" key="3">
    <source>
        <dbReference type="ARBA" id="ARBA00049244"/>
    </source>
</evidence>
<dbReference type="NCBIfam" id="TIGR00573">
    <property type="entry name" value="dnaq"/>
    <property type="match status" value="1"/>
</dbReference>
<dbReference type="Gene3D" id="3.30.420.10">
    <property type="entry name" value="Ribonuclease H-like superfamily/Ribonuclease H"/>
    <property type="match status" value="1"/>
</dbReference>
<comment type="function">
    <text evidence="2">DNA polymerase III is a complex, multichain enzyme responsible for most of the replicative synthesis in bacteria. The epsilon subunit contain the editing function and is a proofreading 3'-5' exonuclease.</text>
</comment>
<gene>
    <name evidence="5" type="ORF">K1J50_06765</name>
</gene>
<proteinExistence type="predicted"/>
<keyword evidence="6" id="KW-1185">Reference proteome</keyword>
<dbReference type="Proteomes" id="UP001519924">
    <property type="component" value="Unassembled WGS sequence"/>
</dbReference>
<evidence type="ECO:0000256" key="2">
    <source>
        <dbReference type="ARBA" id="ARBA00025483"/>
    </source>
</evidence>
<name>A0ABS7F1K7_9PROT</name>
<feature type="domain" description="Exonuclease" evidence="4">
    <location>
        <begin position="56"/>
        <end position="222"/>
    </location>
</feature>
<evidence type="ECO:0000259" key="4">
    <source>
        <dbReference type="SMART" id="SM00479"/>
    </source>
</evidence>
<evidence type="ECO:0000313" key="6">
    <source>
        <dbReference type="Proteomes" id="UP001519924"/>
    </source>
</evidence>
<accession>A0ABS7F1K7</accession>
<sequence>MLRPTMAGRRPPLVPRLRRLLGGLARHLHAPGVTELLATQAHFHAPLPSGPLAAQHYVAFDLEATGLHPTRGDAIVAIGAVRLRGIEPADRFFTLVNPGRPIPERARRYHGIDDAMVAHAPPEAEAVAAFAAFAGDAVLVAHNAAFDRTLLYMAELRGAPPLANPVLCSMVLSRWLDPQEPDHSLDAVCGRLGIVIAGRHDALADAAATAELWPRLLARAAARGIEHLPELVRRTRMEREIAAAARHF</sequence>
<dbReference type="PANTHER" id="PTHR30231">
    <property type="entry name" value="DNA POLYMERASE III SUBUNIT EPSILON"/>
    <property type="match status" value="1"/>
</dbReference>
<reference evidence="5 6" key="1">
    <citation type="submission" date="2021-08" db="EMBL/GenBank/DDBJ databases">
        <title>Caldovatus sediminis gen. nov., sp. nov., a moderately thermophilic bacterium isolated from a hot spring.</title>
        <authorList>
            <person name="Hu C.-J."/>
            <person name="Li W.-J."/>
            <person name="Xian W.-D."/>
        </authorList>
    </citation>
    <scope>NUCLEOTIDE SEQUENCE [LARGE SCALE GENOMIC DNA]</scope>
    <source>
        <strain evidence="5 6">SYSU G05006</strain>
    </source>
</reference>
<keyword evidence="5" id="KW-0269">Exonuclease</keyword>
<keyword evidence="5" id="KW-0540">Nuclease</keyword>
<evidence type="ECO:0000313" key="5">
    <source>
        <dbReference type="EMBL" id="MBW8269188.1"/>
    </source>
</evidence>
<dbReference type="SMART" id="SM00479">
    <property type="entry name" value="EXOIII"/>
    <property type="match status" value="1"/>
</dbReference>
<evidence type="ECO:0000256" key="1">
    <source>
        <dbReference type="ARBA" id="ARBA00012417"/>
    </source>
</evidence>